<dbReference type="SUPFAM" id="SSF51998">
    <property type="entry name" value="PFL-like glycyl radical enzymes"/>
    <property type="match status" value="1"/>
</dbReference>
<gene>
    <name evidence="2" type="ORF">P344_05055</name>
</gene>
<dbReference type="Pfam" id="PF02901">
    <property type="entry name" value="PFL-like"/>
    <property type="match status" value="1"/>
</dbReference>
<dbReference type="PATRIC" id="fig|838561.3.peg.969"/>
<dbReference type="KEGG" id="smia:P344_05055"/>
<dbReference type="eggNOG" id="COG1882">
    <property type="taxonomic scope" value="Bacteria"/>
</dbReference>
<dbReference type="STRING" id="838561.P344_05055"/>
<protein>
    <recommendedName>
        <fullName evidence="1">PFL domain-containing protein</fullName>
    </recommendedName>
</protein>
<name>W6ALZ5_9MOLU</name>
<dbReference type="Gene3D" id="3.20.70.20">
    <property type="match status" value="1"/>
</dbReference>
<organism evidence="2 3">
    <name type="scientific">Spiroplasma mirum ATCC 29335</name>
    <dbReference type="NCBI Taxonomy" id="838561"/>
    <lineage>
        <taxon>Bacteria</taxon>
        <taxon>Bacillati</taxon>
        <taxon>Mycoplasmatota</taxon>
        <taxon>Mollicutes</taxon>
        <taxon>Entomoplasmatales</taxon>
        <taxon>Spiroplasmataceae</taxon>
        <taxon>Spiroplasma</taxon>
    </lineage>
</organism>
<dbReference type="InterPro" id="IPR004184">
    <property type="entry name" value="PFL_dom"/>
</dbReference>
<dbReference type="HOGENOM" id="CLU_2318695_0_0_14"/>
<evidence type="ECO:0000313" key="2">
    <source>
        <dbReference type="EMBL" id="AHI58333.1"/>
    </source>
</evidence>
<dbReference type="AlphaFoldDB" id="W6ALZ5"/>
<accession>W6ALZ5</accession>
<dbReference type="PROSITE" id="PS51554">
    <property type="entry name" value="PFL"/>
    <property type="match status" value="1"/>
</dbReference>
<dbReference type="InterPro" id="IPR050244">
    <property type="entry name" value="Auton_GlycylRad_Cofactor"/>
</dbReference>
<dbReference type="PANTHER" id="PTHR30191:SF0">
    <property type="entry name" value="FORMATE ACETYLTRANSFERASE 1"/>
    <property type="match status" value="1"/>
</dbReference>
<dbReference type="GO" id="GO:0005829">
    <property type="term" value="C:cytosol"/>
    <property type="evidence" value="ECO:0007669"/>
    <property type="project" value="TreeGrafter"/>
</dbReference>
<keyword evidence="3" id="KW-1185">Reference proteome</keyword>
<reference evidence="2 3" key="1">
    <citation type="submission" date="2013-09" db="EMBL/GenBank/DDBJ databases">
        <title>Complete genome sequence of Spiroplasma mirum suckling mouse cataract agent.</title>
        <authorList>
            <person name="Landry C.A."/>
            <person name="Bastian F.O."/>
            <person name="Thune R.L."/>
        </authorList>
    </citation>
    <scope>NUCLEOTIDE SEQUENCE [LARGE SCALE GENOMIC DNA]</scope>
    <source>
        <strain evidence="2 3">SMCA</strain>
    </source>
</reference>
<dbReference type="Proteomes" id="UP000019260">
    <property type="component" value="Chromosome"/>
</dbReference>
<evidence type="ECO:0000313" key="3">
    <source>
        <dbReference type="Proteomes" id="UP000019260"/>
    </source>
</evidence>
<dbReference type="GO" id="GO:0008861">
    <property type="term" value="F:formate C-acetyltransferase activity"/>
    <property type="evidence" value="ECO:0007669"/>
    <property type="project" value="TreeGrafter"/>
</dbReference>
<sequence>MRACRKSHIISSLPDAYGRGRIIGDYRRLALYGADYLIAKKEEDKRNTSLVMMEDVICLWEELLEQILELKEIKKWRFNMDLMFQNKRPMSKKLSNEHI</sequence>
<feature type="domain" description="PFL" evidence="1">
    <location>
        <begin position="1"/>
        <end position="99"/>
    </location>
</feature>
<proteinExistence type="predicted"/>
<dbReference type="EMBL" id="CP006720">
    <property type="protein sequence ID" value="AHI58333.1"/>
    <property type="molecule type" value="Genomic_DNA"/>
</dbReference>
<evidence type="ECO:0000259" key="1">
    <source>
        <dbReference type="PROSITE" id="PS51554"/>
    </source>
</evidence>
<dbReference type="PANTHER" id="PTHR30191">
    <property type="entry name" value="FORMATE ACETYLTRANSFERASE"/>
    <property type="match status" value="1"/>
</dbReference>